<dbReference type="GO" id="GO:0003677">
    <property type="term" value="F:DNA binding"/>
    <property type="evidence" value="ECO:0007669"/>
    <property type="project" value="UniProtKB-KW"/>
</dbReference>
<keyword evidence="6" id="KW-1185">Reference proteome</keyword>
<dbReference type="CDD" id="cd07377">
    <property type="entry name" value="WHTH_GntR"/>
    <property type="match status" value="1"/>
</dbReference>
<evidence type="ECO:0000256" key="1">
    <source>
        <dbReference type="ARBA" id="ARBA00023015"/>
    </source>
</evidence>
<dbReference type="SUPFAM" id="SSF46785">
    <property type="entry name" value="Winged helix' DNA-binding domain"/>
    <property type="match status" value="1"/>
</dbReference>
<dbReference type="InterPro" id="IPR046335">
    <property type="entry name" value="LacI/GalR-like_sensor"/>
</dbReference>
<evidence type="ECO:0000259" key="4">
    <source>
        <dbReference type="PROSITE" id="PS50949"/>
    </source>
</evidence>
<dbReference type="HOGENOM" id="CLU_052647_0_0_10"/>
<dbReference type="EMBL" id="CP009621">
    <property type="protein sequence ID" value="AKD05393.1"/>
    <property type="molecule type" value="Genomic_DNA"/>
</dbReference>
<dbReference type="STRING" id="400092.PKOR_23090"/>
<dbReference type="Gene3D" id="3.40.50.2300">
    <property type="match status" value="1"/>
</dbReference>
<dbReference type="AlphaFoldDB" id="A0A0E3ZHD8"/>
<dbReference type="InterPro" id="IPR036390">
    <property type="entry name" value="WH_DNA-bd_sf"/>
</dbReference>
<sequence length="338" mass="38867">MELLDRIDATSSIPKYLQVVNAVISDIEDGVLKRGQRVPSINETSEMYYLSRDTIEKAYRELRKRGVINSVKGKGCYISDTFKVDKMKVLLLFNKLSVYKKAVYYAMLQALGDEAVVDLHIHHFNGKICENLIEESLGKYNYYVIMPHFSEHSDKALEAIKKIPEEKLVLLDKDMKGYNGECAAIYQDFERDIRNALQSGKDLLCKYSNLTLVYPKEVIYPVEIVKGFQTFCKLNAFEHNIIREVHEEQISEKTAYVVLEESDLTELIKRSRAQGLVLGQDFGIVSYNDTPLKEVLADGITVISTEHEKMGETAAYMMKHKMREKIRNPFVLIRRNSL</sequence>
<dbReference type="SMART" id="SM00345">
    <property type="entry name" value="HTH_GNTR"/>
    <property type="match status" value="1"/>
</dbReference>
<dbReference type="InterPro" id="IPR000524">
    <property type="entry name" value="Tscrpt_reg_HTH_GntR"/>
</dbReference>
<dbReference type="Proteomes" id="UP000033109">
    <property type="component" value="Chromosome"/>
</dbReference>
<dbReference type="InterPro" id="IPR028082">
    <property type="entry name" value="Peripla_BP_I"/>
</dbReference>
<gene>
    <name evidence="5" type="ORF">PKOR_23090</name>
</gene>
<evidence type="ECO:0000313" key="5">
    <source>
        <dbReference type="EMBL" id="AKD05393.1"/>
    </source>
</evidence>
<accession>A0A0E3ZHD8</accession>
<evidence type="ECO:0000256" key="2">
    <source>
        <dbReference type="ARBA" id="ARBA00023125"/>
    </source>
</evidence>
<feature type="domain" description="HTH gntR-type" evidence="4">
    <location>
        <begin position="13"/>
        <end position="81"/>
    </location>
</feature>
<dbReference type="Gene3D" id="1.10.10.10">
    <property type="entry name" value="Winged helix-like DNA-binding domain superfamily/Winged helix DNA-binding domain"/>
    <property type="match status" value="1"/>
</dbReference>
<name>A0A0E3ZHD8_9BACT</name>
<dbReference type="RefSeq" id="WP_046313787.1">
    <property type="nucleotide sequence ID" value="NZ_CBCSCY010000023.1"/>
</dbReference>
<evidence type="ECO:0000256" key="3">
    <source>
        <dbReference type="ARBA" id="ARBA00023163"/>
    </source>
</evidence>
<keyword evidence="2" id="KW-0238">DNA-binding</keyword>
<protein>
    <submittedName>
        <fullName evidence="5">GntR family transcriptional regulator</fullName>
    </submittedName>
</protein>
<dbReference type="SUPFAM" id="SSF53822">
    <property type="entry name" value="Periplasmic binding protein-like I"/>
    <property type="match status" value="1"/>
</dbReference>
<dbReference type="PROSITE" id="PS50949">
    <property type="entry name" value="HTH_GNTR"/>
    <property type="match status" value="1"/>
</dbReference>
<keyword evidence="3" id="KW-0804">Transcription</keyword>
<proteinExistence type="predicted"/>
<dbReference type="KEGG" id="pko:PKOR_23090"/>
<dbReference type="PATRIC" id="fig|400092.3.peg.5092"/>
<evidence type="ECO:0000313" key="6">
    <source>
        <dbReference type="Proteomes" id="UP000033109"/>
    </source>
</evidence>
<dbReference type="GO" id="GO:0003700">
    <property type="term" value="F:DNA-binding transcription factor activity"/>
    <property type="evidence" value="ECO:0007669"/>
    <property type="project" value="InterPro"/>
</dbReference>
<reference evidence="5 6" key="1">
    <citation type="journal article" date="2015" name="Sci. Rep.">
        <title>Unraveling adaptation of Pontibacter korlensis to radiation and infertility in desert through complete genome and comparative transcriptomic analysis.</title>
        <authorList>
            <person name="Dai J."/>
            <person name="Dai W."/>
            <person name="Qiu C."/>
            <person name="Yang Z."/>
            <person name="Zhang Y."/>
            <person name="Zhou M."/>
            <person name="Zhang L."/>
            <person name="Fang C."/>
            <person name="Gao Q."/>
            <person name="Yang Q."/>
            <person name="Li X."/>
            <person name="Wang Z."/>
            <person name="Wang Z."/>
            <person name="Jia Z."/>
            <person name="Chen X."/>
        </authorList>
    </citation>
    <scope>NUCLEOTIDE SEQUENCE [LARGE SCALE GENOMIC DNA]</scope>
    <source>
        <strain evidence="5 6">X14-1T</strain>
    </source>
</reference>
<dbReference type="PANTHER" id="PTHR38445:SF10">
    <property type="entry name" value="GNTR-FAMILY TRANSCRIPTIONAL REGULATOR"/>
    <property type="match status" value="1"/>
</dbReference>
<keyword evidence="1" id="KW-0805">Transcription regulation</keyword>
<dbReference type="InterPro" id="IPR036388">
    <property type="entry name" value="WH-like_DNA-bd_sf"/>
</dbReference>
<dbReference type="Pfam" id="PF00392">
    <property type="entry name" value="GntR"/>
    <property type="match status" value="1"/>
</dbReference>
<dbReference type="Pfam" id="PF13377">
    <property type="entry name" value="Peripla_BP_3"/>
    <property type="match status" value="1"/>
</dbReference>
<dbReference type="OrthoDB" id="742238at2"/>
<dbReference type="PANTHER" id="PTHR38445">
    <property type="entry name" value="HTH-TYPE TRANSCRIPTIONAL REPRESSOR YTRA"/>
    <property type="match status" value="1"/>
</dbReference>
<organism evidence="5 6">
    <name type="scientific">Pontibacter korlensis</name>
    <dbReference type="NCBI Taxonomy" id="400092"/>
    <lineage>
        <taxon>Bacteria</taxon>
        <taxon>Pseudomonadati</taxon>
        <taxon>Bacteroidota</taxon>
        <taxon>Cytophagia</taxon>
        <taxon>Cytophagales</taxon>
        <taxon>Hymenobacteraceae</taxon>
        <taxon>Pontibacter</taxon>
    </lineage>
</organism>